<comment type="caution">
    <text evidence="1">The sequence shown here is derived from an EMBL/GenBank/DDBJ whole genome shotgun (WGS) entry which is preliminary data.</text>
</comment>
<evidence type="ECO:0000313" key="1">
    <source>
        <dbReference type="EMBL" id="KAJ0094810.1"/>
    </source>
</evidence>
<organism evidence="1 2">
    <name type="scientific">Pistacia atlantica</name>
    <dbReference type="NCBI Taxonomy" id="434234"/>
    <lineage>
        <taxon>Eukaryota</taxon>
        <taxon>Viridiplantae</taxon>
        <taxon>Streptophyta</taxon>
        <taxon>Embryophyta</taxon>
        <taxon>Tracheophyta</taxon>
        <taxon>Spermatophyta</taxon>
        <taxon>Magnoliopsida</taxon>
        <taxon>eudicotyledons</taxon>
        <taxon>Gunneridae</taxon>
        <taxon>Pentapetalae</taxon>
        <taxon>rosids</taxon>
        <taxon>malvids</taxon>
        <taxon>Sapindales</taxon>
        <taxon>Anacardiaceae</taxon>
        <taxon>Pistacia</taxon>
    </lineage>
</organism>
<reference evidence="2" key="1">
    <citation type="journal article" date="2023" name="G3 (Bethesda)">
        <title>Genome assembly and association tests identify interacting loci associated with vigor, precocity, and sex in interspecific pistachio rootstocks.</title>
        <authorList>
            <person name="Palmer W."/>
            <person name="Jacygrad E."/>
            <person name="Sagayaradj S."/>
            <person name="Cavanaugh K."/>
            <person name="Han R."/>
            <person name="Bertier L."/>
            <person name="Beede B."/>
            <person name="Kafkas S."/>
            <person name="Golino D."/>
            <person name="Preece J."/>
            <person name="Michelmore R."/>
        </authorList>
    </citation>
    <scope>NUCLEOTIDE SEQUENCE [LARGE SCALE GENOMIC DNA]</scope>
</reference>
<name>A0ACC1B7B3_9ROSI</name>
<dbReference type="Proteomes" id="UP001164250">
    <property type="component" value="Chromosome 6"/>
</dbReference>
<gene>
    <name evidence="1" type="ORF">Patl1_17019</name>
</gene>
<protein>
    <submittedName>
        <fullName evidence="1">Uncharacterized protein</fullName>
    </submittedName>
</protein>
<accession>A0ACC1B7B3</accession>
<keyword evidence="2" id="KW-1185">Reference proteome</keyword>
<dbReference type="EMBL" id="CM047902">
    <property type="protein sequence ID" value="KAJ0094810.1"/>
    <property type="molecule type" value="Genomic_DNA"/>
</dbReference>
<sequence>MGLEEGEISDTASVEEISEEVFNNNQEVVVLKESKPKGESARVWTMRDLYNKYPTICRGYASAGLYNLAWAQAVQNKPLNDIFVMDVEQDEVSKRSSPSSSVASVNSKEEVKKEVDKVVIDDSGDEKEEGELEEGEIDLDLESVEKVIEEKDLVNGDGLDKKVESIRGDLESVVNVIDADKSFQGVSSKLQNALESLREVIFDNNVLPRRDALIQLAFSAVQAINSVRLTS</sequence>
<evidence type="ECO:0000313" key="2">
    <source>
        <dbReference type="Proteomes" id="UP001164250"/>
    </source>
</evidence>
<proteinExistence type="predicted"/>